<proteinExistence type="inferred from homology"/>
<keyword evidence="6" id="KW-0472">Membrane</keyword>
<dbReference type="OrthoDB" id="17046at2759"/>
<comment type="subcellular location">
    <subcellularLocation>
        <location evidence="1">Secreted</location>
    </subcellularLocation>
</comment>
<evidence type="ECO:0000313" key="7">
    <source>
        <dbReference type="Proteomes" id="UP000515145"/>
    </source>
</evidence>
<sequence length="374" mass="40817">MGRLSVQSRDCVPCASVMQRLAVLGLILGCAVCLSSAAVILDNGMPVLWAQTAGQVTDLPSQNGILTPDPWHFLQRLSFYRLMIAATDPFMGSMGTNATDSPWWGPPLELAWMLTSGRLADPTGTTTCGLQTGDPMCISTQSWWSCVNYFTSALPFLSAAQQGFMGEGVQVQLQVPAGVEDFCTTHADCTARYPDAMSKWDAFFQGLKTLSVSREADREKKDSILGLYWAAQMASTYASTACDARKNQYSAEEVAFVNSWLNSAEYVAAAHFQSNMERSVKFITPLPSRILREGDSAPNISDLSQEENHSLAVFSWMRSINSLLGGTLLRMWKNAMCSVDTREKGGQLLEQLLLNPSFATNTFLALITGMATSC</sequence>
<keyword evidence="4" id="KW-0732">Signal</keyword>
<evidence type="ECO:0000313" key="8">
    <source>
        <dbReference type="RefSeq" id="XP_028253554.1"/>
    </source>
</evidence>
<organism evidence="7 8">
    <name type="scientific">Parambassis ranga</name>
    <name type="common">Indian glassy fish</name>
    <dbReference type="NCBI Taxonomy" id="210632"/>
    <lineage>
        <taxon>Eukaryota</taxon>
        <taxon>Metazoa</taxon>
        <taxon>Chordata</taxon>
        <taxon>Craniata</taxon>
        <taxon>Vertebrata</taxon>
        <taxon>Euteleostomi</taxon>
        <taxon>Actinopterygii</taxon>
        <taxon>Neopterygii</taxon>
        <taxon>Teleostei</taxon>
        <taxon>Neoteleostei</taxon>
        <taxon>Acanthomorphata</taxon>
        <taxon>Ovalentaria</taxon>
        <taxon>Ambassidae</taxon>
        <taxon>Parambassis</taxon>
    </lineage>
</organism>
<protein>
    <submittedName>
        <fullName evidence="8">Liver-enriched gene 1, tandem duplicate 1</fullName>
    </submittedName>
</protein>
<dbReference type="GeneID" id="114428942"/>
<feature type="transmembrane region" description="Helical" evidence="6">
    <location>
        <begin position="21"/>
        <end position="41"/>
    </location>
</feature>
<evidence type="ECO:0000256" key="1">
    <source>
        <dbReference type="ARBA" id="ARBA00004613"/>
    </source>
</evidence>
<dbReference type="InParanoid" id="A0A6P7HYG7"/>
<dbReference type="Pfam" id="PF05612">
    <property type="entry name" value="Leg1"/>
    <property type="match status" value="1"/>
</dbReference>
<comment type="similarity">
    <text evidence="2">Belongs to the LEG1 family.</text>
</comment>
<dbReference type="PANTHER" id="PTHR18820:SF1">
    <property type="entry name" value="PROTEIN LEG1 HOMOLOG"/>
    <property type="match status" value="1"/>
</dbReference>
<dbReference type="Proteomes" id="UP000515145">
    <property type="component" value="Chromosome 24"/>
</dbReference>
<evidence type="ECO:0000256" key="2">
    <source>
        <dbReference type="ARBA" id="ARBA00009122"/>
    </source>
</evidence>
<keyword evidence="7" id="KW-1185">Reference proteome</keyword>
<dbReference type="RefSeq" id="XP_028253554.1">
    <property type="nucleotide sequence ID" value="XM_028397753.1"/>
</dbReference>
<dbReference type="FunCoup" id="A0A6P7HYG7">
    <property type="interactions" value="1168"/>
</dbReference>
<keyword evidence="5" id="KW-0325">Glycoprotein</keyword>
<keyword evidence="6" id="KW-0812">Transmembrane</keyword>
<keyword evidence="3" id="KW-0964">Secreted</keyword>
<name>A0A6P7HYG7_9TELE</name>
<gene>
    <name evidence="8" type="primary">leg1.1</name>
</gene>
<evidence type="ECO:0000256" key="4">
    <source>
        <dbReference type="ARBA" id="ARBA00022729"/>
    </source>
</evidence>
<dbReference type="AlphaFoldDB" id="A0A6P7HYG7"/>
<accession>A0A6P7HYG7</accession>
<evidence type="ECO:0000256" key="6">
    <source>
        <dbReference type="SAM" id="Phobius"/>
    </source>
</evidence>
<reference evidence="8" key="1">
    <citation type="submission" date="2025-08" db="UniProtKB">
        <authorList>
            <consortium name="RefSeq"/>
        </authorList>
    </citation>
    <scope>IDENTIFICATION</scope>
</reference>
<dbReference type="CTD" id="796447"/>
<keyword evidence="6" id="KW-1133">Transmembrane helix</keyword>
<evidence type="ECO:0000256" key="3">
    <source>
        <dbReference type="ARBA" id="ARBA00022525"/>
    </source>
</evidence>
<evidence type="ECO:0000256" key="5">
    <source>
        <dbReference type="ARBA" id="ARBA00023180"/>
    </source>
</evidence>
<dbReference type="InterPro" id="IPR008499">
    <property type="entry name" value="Leg1"/>
</dbReference>
<dbReference type="PANTHER" id="PTHR18820">
    <property type="entry name" value="LEG1"/>
    <property type="match status" value="1"/>
</dbReference>
<dbReference type="GO" id="GO:0005615">
    <property type="term" value="C:extracellular space"/>
    <property type="evidence" value="ECO:0007669"/>
    <property type="project" value="TreeGrafter"/>
</dbReference>